<proteinExistence type="predicted"/>
<sequence>MYLARPLLSSAGDLYLAALTGMSYCSMCPQDRIIQQGLSCPTVTAQEYGYSQAASIDSSCNCNPLPTKAGGALSSTVRVPTRRAARGRPQTGKAENCVGAEPRPELRAQRNSTPTAIQCQARFAASWRTLEN</sequence>
<evidence type="ECO:0000256" key="1">
    <source>
        <dbReference type="SAM" id="MobiDB-lite"/>
    </source>
</evidence>
<keyword evidence="3" id="KW-1185">Reference proteome</keyword>
<dbReference type="Proteomes" id="UP000009096">
    <property type="component" value="Chromosome 4"/>
</dbReference>
<dbReference type="GeneID" id="30069588"/>
<dbReference type="EMBL" id="CM000581">
    <property type="protein sequence ID" value="EWG53761.1"/>
    <property type="molecule type" value="Genomic_DNA"/>
</dbReference>
<evidence type="ECO:0000313" key="3">
    <source>
        <dbReference type="Proteomes" id="UP000009096"/>
    </source>
</evidence>
<evidence type="ECO:0000313" key="2">
    <source>
        <dbReference type="EMBL" id="EWG53761.1"/>
    </source>
</evidence>
<gene>
    <name evidence="2" type="ORF">FVEG_12120</name>
</gene>
<organism evidence="2 3">
    <name type="scientific">Gibberella moniliformis (strain M3125 / FGSC 7600)</name>
    <name type="common">Maize ear and stalk rot fungus</name>
    <name type="synonym">Fusarium verticillioides</name>
    <dbReference type="NCBI Taxonomy" id="334819"/>
    <lineage>
        <taxon>Eukaryota</taxon>
        <taxon>Fungi</taxon>
        <taxon>Dikarya</taxon>
        <taxon>Ascomycota</taxon>
        <taxon>Pezizomycotina</taxon>
        <taxon>Sordariomycetes</taxon>
        <taxon>Hypocreomycetidae</taxon>
        <taxon>Hypocreales</taxon>
        <taxon>Nectriaceae</taxon>
        <taxon>Fusarium</taxon>
        <taxon>Fusarium fujikuroi species complex</taxon>
    </lineage>
</organism>
<name>W7MRP8_GIBM7</name>
<dbReference type="VEuPathDB" id="FungiDB:FVEG_12120"/>
<dbReference type="RefSeq" id="XP_018759952.1">
    <property type="nucleotide sequence ID" value="XM_018901460.1"/>
</dbReference>
<feature type="region of interest" description="Disordered" evidence="1">
    <location>
        <begin position="81"/>
        <end position="112"/>
    </location>
</feature>
<dbReference type="AlphaFoldDB" id="W7MRP8"/>
<protein>
    <submittedName>
        <fullName evidence="2">Uncharacterized protein</fullName>
    </submittedName>
</protein>
<dbReference type="EMBL" id="DS022259">
    <property type="protein sequence ID" value="EWG53761.1"/>
    <property type="molecule type" value="Genomic_DNA"/>
</dbReference>
<dbReference type="HOGENOM" id="CLU_1917233_0_0_1"/>
<reference evidence="2 3" key="1">
    <citation type="journal article" date="2010" name="Nature">
        <title>Comparative genomics reveals mobile pathogenicity chromosomes in Fusarium.</title>
        <authorList>
            <person name="Ma L.J."/>
            <person name="van der Does H.C."/>
            <person name="Borkovich K.A."/>
            <person name="Coleman J.J."/>
            <person name="Daboussi M.J."/>
            <person name="Di Pietro A."/>
            <person name="Dufresne M."/>
            <person name="Freitag M."/>
            <person name="Grabherr M."/>
            <person name="Henrissat B."/>
            <person name="Houterman P.M."/>
            <person name="Kang S."/>
            <person name="Shim W.B."/>
            <person name="Woloshuk C."/>
            <person name="Xie X."/>
            <person name="Xu J.R."/>
            <person name="Antoniw J."/>
            <person name="Baker S.E."/>
            <person name="Bluhm B.H."/>
            <person name="Breakspear A."/>
            <person name="Brown D.W."/>
            <person name="Butchko R.A."/>
            <person name="Chapman S."/>
            <person name="Coulson R."/>
            <person name="Coutinho P.M."/>
            <person name="Danchin E.G."/>
            <person name="Diener A."/>
            <person name="Gale L.R."/>
            <person name="Gardiner D.M."/>
            <person name="Goff S."/>
            <person name="Hammond-Kosack K.E."/>
            <person name="Hilburn K."/>
            <person name="Hua-Van A."/>
            <person name="Jonkers W."/>
            <person name="Kazan K."/>
            <person name="Kodira C.D."/>
            <person name="Koehrsen M."/>
            <person name="Kumar L."/>
            <person name="Lee Y.H."/>
            <person name="Li L."/>
            <person name="Manners J.M."/>
            <person name="Miranda-Saavedra D."/>
            <person name="Mukherjee M."/>
            <person name="Park G."/>
            <person name="Park J."/>
            <person name="Park S.Y."/>
            <person name="Proctor R.H."/>
            <person name="Regev A."/>
            <person name="Ruiz-Roldan M.C."/>
            <person name="Sain D."/>
            <person name="Sakthikumar S."/>
            <person name="Sykes S."/>
            <person name="Schwartz D.C."/>
            <person name="Turgeon B.G."/>
            <person name="Wapinski I."/>
            <person name="Yoder O."/>
            <person name="Young S."/>
            <person name="Zeng Q."/>
            <person name="Zhou S."/>
            <person name="Galagan J."/>
            <person name="Cuomo C.A."/>
            <person name="Kistler H.C."/>
            <person name="Rep M."/>
        </authorList>
    </citation>
    <scope>NUCLEOTIDE SEQUENCE [LARGE SCALE GENOMIC DNA]</scope>
    <source>
        <strain evidence="3">M3125 / FGSC 7600</strain>
    </source>
</reference>
<accession>W7MRP8</accession>
<dbReference type="KEGG" id="fvr:FVEG_12120"/>